<comment type="similarity">
    <text evidence="5">Belongs to the YicC/YloC family.</text>
</comment>
<evidence type="ECO:0000256" key="3">
    <source>
        <dbReference type="ARBA" id="ARBA00022759"/>
    </source>
</evidence>
<evidence type="ECO:0000259" key="6">
    <source>
        <dbReference type="Pfam" id="PF03755"/>
    </source>
</evidence>
<evidence type="ECO:0000256" key="1">
    <source>
        <dbReference type="ARBA" id="ARBA00001968"/>
    </source>
</evidence>
<evidence type="ECO:0000313" key="8">
    <source>
        <dbReference type="EMBL" id="QDV41717.1"/>
    </source>
</evidence>
<dbReference type="Pfam" id="PF08340">
    <property type="entry name" value="YicC-like_C"/>
    <property type="match status" value="1"/>
</dbReference>
<dbReference type="PANTHER" id="PTHR30636:SF3">
    <property type="entry name" value="UPF0701 PROTEIN YICC"/>
    <property type="match status" value="1"/>
</dbReference>
<dbReference type="AlphaFoldDB" id="A0A518HLJ8"/>
<name>A0A518HLJ8_9BACT</name>
<evidence type="ECO:0000256" key="4">
    <source>
        <dbReference type="ARBA" id="ARBA00022801"/>
    </source>
</evidence>
<dbReference type="Pfam" id="PF03755">
    <property type="entry name" value="YicC-like_N"/>
    <property type="match status" value="1"/>
</dbReference>
<comment type="cofactor">
    <cofactor evidence="1">
        <name>a divalent metal cation</name>
        <dbReference type="ChEBI" id="CHEBI:60240"/>
    </cofactor>
</comment>
<dbReference type="GO" id="GO:0016787">
    <property type="term" value="F:hydrolase activity"/>
    <property type="evidence" value="ECO:0007669"/>
    <property type="project" value="UniProtKB-KW"/>
</dbReference>
<keyword evidence="4" id="KW-0378">Hydrolase</keyword>
<evidence type="ECO:0000313" key="9">
    <source>
        <dbReference type="Proteomes" id="UP000319004"/>
    </source>
</evidence>
<keyword evidence="9" id="KW-1185">Reference proteome</keyword>
<dbReference type="InterPro" id="IPR013527">
    <property type="entry name" value="YicC-like_N"/>
</dbReference>
<organism evidence="8 9">
    <name type="scientific">Stieleria neptunia</name>
    <dbReference type="NCBI Taxonomy" id="2527979"/>
    <lineage>
        <taxon>Bacteria</taxon>
        <taxon>Pseudomonadati</taxon>
        <taxon>Planctomycetota</taxon>
        <taxon>Planctomycetia</taxon>
        <taxon>Pirellulales</taxon>
        <taxon>Pirellulaceae</taxon>
        <taxon>Stieleria</taxon>
    </lineage>
</organism>
<dbReference type="InterPro" id="IPR005229">
    <property type="entry name" value="YicC/YloC-like"/>
</dbReference>
<feature type="domain" description="Endoribonuclease YicC-like C-terminal" evidence="7">
    <location>
        <begin position="189"/>
        <end position="321"/>
    </location>
</feature>
<dbReference type="GO" id="GO:0004521">
    <property type="term" value="F:RNA endonuclease activity"/>
    <property type="evidence" value="ECO:0007669"/>
    <property type="project" value="InterPro"/>
</dbReference>
<evidence type="ECO:0000256" key="5">
    <source>
        <dbReference type="ARBA" id="ARBA00035648"/>
    </source>
</evidence>
<dbReference type="EMBL" id="CP037423">
    <property type="protein sequence ID" value="QDV41717.1"/>
    <property type="molecule type" value="Genomic_DNA"/>
</dbReference>
<dbReference type="NCBIfam" id="TIGR00255">
    <property type="entry name" value="YicC/YloC family endoribonuclease"/>
    <property type="match status" value="1"/>
</dbReference>
<dbReference type="OrthoDB" id="9771229at2"/>
<sequence length="321" mass="35040">MTQATSTLAPACGIRSMTGQGRAAGKTDIGTVTVELRTVNNRGFKCSVRTPDSLSGSEALIESVVREHLHRGSINLSINLEHQQGQTPVQINDTVLAGYIRQCKSAMEQSGVDADANVSLDVAALMNLPGVQTGARPKGDDAEKVFQQARRVVIAALENLIEMREQEGAHMAETLLGDCETIAAHVRAIETLAPQAAESYRVRLEAKVQRVLAQYDAEVNPVDLLREVQVYADKADVSEEITRLDSHLKLFQAVLRGESPDGDKQSGRDEPVGRKLDFIIQEMFRETNTIGSKSAHAEVSAIVVEIKCAIERMRELVQNLE</sequence>
<keyword evidence="2" id="KW-0540">Nuclease</keyword>
<accession>A0A518HLJ8</accession>
<dbReference type="PANTHER" id="PTHR30636">
    <property type="entry name" value="UPF0701 PROTEIN YICC"/>
    <property type="match status" value="1"/>
</dbReference>
<evidence type="ECO:0000256" key="2">
    <source>
        <dbReference type="ARBA" id="ARBA00022722"/>
    </source>
</evidence>
<protein>
    <recommendedName>
        <fullName evidence="10">YicC family protein</fullName>
    </recommendedName>
</protein>
<dbReference type="KEGG" id="snep:Enr13x_15600"/>
<dbReference type="RefSeq" id="WP_145385397.1">
    <property type="nucleotide sequence ID" value="NZ_CP037423.1"/>
</dbReference>
<proteinExistence type="inferred from homology"/>
<dbReference type="InterPro" id="IPR013551">
    <property type="entry name" value="YicC-like_C"/>
</dbReference>
<keyword evidence="3" id="KW-0255">Endonuclease</keyword>
<dbReference type="Proteomes" id="UP000319004">
    <property type="component" value="Chromosome"/>
</dbReference>
<reference evidence="8 9" key="1">
    <citation type="submission" date="2019-03" db="EMBL/GenBank/DDBJ databases">
        <title>Deep-cultivation of Planctomycetes and their phenomic and genomic characterization uncovers novel biology.</title>
        <authorList>
            <person name="Wiegand S."/>
            <person name="Jogler M."/>
            <person name="Boedeker C."/>
            <person name="Pinto D."/>
            <person name="Vollmers J."/>
            <person name="Rivas-Marin E."/>
            <person name="Kohn T."/>
            <person name="Peeters S.H."/>
            <person name="Heuer A."/>
            <person name="Rast P."/>
            <person name="Oberbeckmann S."/>
            <person name="Bunk B."/>
            <person name="Jeske O."/>
            <person name="Meyerdierks A."/>
            <person name="Storesund J.E."/>
            <person name="Kallscheuer N."/>
            <person name="Luecker S."/>
            <person name="Lage O.M."/>
            <person name="Pohl T."/>
            <person name="Merkel B.J."/>
            <person name="Hornburger P."/>
            <person name="Mueller R.-W."/>
            <person name="Bruemmer F."/>
            <person name="Labrenz M."/>
            <person name="Spormann A.M."/>
            <person name="Op den Camp H."/>
            <person name="Overmann J."/>
            <person name="Amann R."/>
            <person name="Jetten M.S.M."/>
            <person name="Mascher T."/>
            <person name="Medema M.H."/>
            <person name="Devos D.P."/>
            <person name="Kaster A.-K."/>
            <person name="Ovreas L."/>
            <person name="Rohde M."/>
            <person name="Galperin M.Y."/>
            <person name="Jogler C."/>
        </authorList>
    </citation>
    <scope>NUCLEOTIDE SEQUENCE [LARGE SCALE GENOMIC DNA]</scope>
    <source>
        <strain evidence="8 9">Enr13</strain>
    </source>
</reference>
<evidence type="ECO:0008006" key="10">
    <source>
        <dbReference type="Google" id="ProtNLM"/>
    </source>
</evidence>
<gene>
    <name evidence="8" type="ORF">Enr13x_15600</name>
</gene>
<evidence type="ECO:0000259" key="7">
    <source>
        <dbReference type="Pfam" id="PF08340"/>
    </source>
</evidence>
<feature type="domain" description="Endoribonuclease YicC-like N-terminal" evidence="6">
    <location>
        <begin position="14"/>
        <end position="172"/>
    </location>
</feature>